<dbReference type="GO" id="GO:0022857">
    <property type="term" value="F:transmembrane transporter activity"/>
    <property type="evidence" value="ECO:0007669"/>
    <property type="project" value="InterPro"/>
</dbReference>
<reference evidence="8 9" key="1">
    <citation type="journal article" date="2013" name="BMC Genomics">
        <title>The genome and transcriptome of the pine saprophyte Ophiostoma piceae, and a comparison with the bark beetle-associated pine pathogen Grosmannia clavigera.</title>
        <authorList>
            <person name="Haridas S."/>
            <person name="Wang Y."/>
            <person name="Lim L."/>
            <person name="Massoumi Alamouti S."/>
            <person name="Jackman S."/>
            <person name="Docking R."/>
            <person name="Robertson G."/>
            <person name="Birol I."/>
            <person name="Bohlmann J."/>
            <person name="Breuil C."/>
        </authorList>
    </citation>
    <scope>NUCLEOTIDE SEQUENCE [LARGE SCALE GENOMIC DNA]</scope>
    <source>
        <strain evidence="8 9">UAMH 11346</strain>
    </source>
</reference>
<dbReference type="EMBL" id="KE148185">
    <property type="protein sequence ID" value="EPE02160.1"/>
    <property type="molecule type" value="Genomic_DNA"/>
</dbReference>
<dbReference type="PANTHER" id="PTHR23504">
    <property type="entry name" value="MAJOR FACILITATOR SUPERFAMILY DOMAIN-CONTAINING PROTEIN 10"/>
    <property type="match status" value="1"/>
</dbReference>
<keyword evidence="4 7" id="KW-1133">Transmembrane helix</keyword>
<dbReference type="OrthoDB" id="10262656at2759"/>
<feature type="compositionally biased region" description="Polar residues" evidence="6">
    <location>
        <begin position="65"/>
        <end position="82"/>
    </location>
</feature>
<dbReference type="VEuPathDB" id="FungiDB:F503_08467"/>
<keyword evidence="2" id="KW-0813">Transport</keyword>
<feature type="transmembrane region" description="Helical" evidence="7">
    <location>
        <begin position="325"/>
        <end position="349"/>
    </location>
</feature>
<evidence type="ECO:0000313" key="8">
    <source>
        <dbReference type="EMBL" id="EPE02160.1"/>
    </source>
</evidence>
<feature type="transmembrane region" description="Helical" evidence="7">
    <location>
        <begin position="165"/>
        <end position="187"/>
    </location>
</feature>
<evidence type="ECO:0000256" key="5">
    <source>
        <dbReference type="ARBA" id="ARBA00023136"/>
    </source>
</evidence>
<keyword evidence="3 7" id="KW-0812">Transmembrane</keyword>
<dbReference type="Pfam" id="PF07690">
    <property type="entry name" value="MFS_1"/>
    <property type="match status" value="1"/>
</dbReference>
<evidence type="ECO:0000256" key="1">
    <source>
        <dbReference type="ARBA" id="ARBA00004141"/>
    </source>
</evidence>
<feature type="transmembrane region" description="Helical" evidence="7">
    <location>
        <begin position="207"/>
        <end position="231"/>
    </location>
</feature>
<dbReference type="eggNOG" id="KOG2615">
    <property type="taxonomic scope" value="Eukaryota"/>
</dbReference>
<feature type="transmembrane region" description="Helical" evidence="7">
    <location>
        <begin position="427"/>
        <end position="446"/>
    </location>
</feature>
<protein>
    <submittedName>
        <fullName evidence="8">Major facilitator superfamily transporter</fullName>
    </submittedName>
</protein>
<keyword evidence="5 7" id="KW-0472">Membrane</keyword>
<dbReference type="GO" id="GO:0016020">
    <property type="term" value="C:membrane"/>
    <property type="evidence" value="ECO:0007669"/>
    <property type="project" value="UniProtKB-SubCell"/>
</dbReference>
<dbReference type="SUPFAM" id="SSF103473">
    <property type="entry name" value="MFS general substrate transporter"/>
    <property type="match status" value="1"/>
</dbReference>
<proteinExistence type="predicted"/>
<comment type="subcellular location">
    <subcellularLocation>
        <location evidence="1">Membrane</location>
        <topology evidence="1">Multi-pass membrane protein</topology>
    </subcellularLocation>
</comment>
<dbReference type="HOGENOM" id="CLU_001265_54_5_1"/>
<keyword evidence="9" id="KW-1185">Reference proteome</keyword>
<feature type="transmembrane region" description="Helical" evidence="7">
    <location>
        <begin position="490"/>
        <end position="510"/>
    </location>
</feature>
<feature type="transmembrane region" description="Helical" evidence="7">
    <location>
        <begin position="393"/>
        <end position="415"/>
    </location>
</feature>
<evidence type="ECO:0000256" key="7">
    <source>
        <dbReference type="SAM" id="Phobius"/>
    </source>
</evidence>
<dbReference type="AlphaFoldDB" id="S3CNM4"/>
<dbReference type="Proteomes" id="UP000016923">
    <property type="component" value="Unassembled WGS sequence"/>
</dbReference>
<dbReference type="InterPro" id="IPR011701">
    <property type="entry name" value="MFS"/>
</dbReference>
<evidence type="ECO:0000256" key="3">
    <source>
        <dbReference type="ARBA" id="ARBA00022692"/>
    </source>
</evidence>
<feature type="transmembrane region" description="Helical" evidence="7">
    <location>
        <begin position="530"/>
        <end position="552"/>
    </location>
</feature>
<feature type="transmembrane region" description="Helical" evidence="7">
    <location>
        <begin position="458"/>
        <end position="478"/>
    </location>
</feature>
<dbReference type="Gene3D" id="1.20.1250.20">
    <property type="entry name" value="MFS general substrate transporter like domains"/>
    <property type="match status" value="1"/>
</dbReference>
<accession>S3CNM4</accession>
<dbReference type="InterPro" id="IPR036259">
    <property type="entry name" value="MFS_trans_sf"/>
</dbReference>
<feature type="compositionally biased region" description="Basic and acidic residues" evidence="6">
    <location>
        <begin position="84"/>
        <end position="96"/>
    </location>
</feature>
<name>S3CNM4_OPHP1</name>
<dbReference type="OMA" id="GPMLCGF"/>
<evidence type="ECO:0000256" key="2">
    <source>
        <dbReference type="ARBA" id="ARBA00022448"/>
    </source>
</evidence>
<evidence type="ECO:0000256" key="6">
    <source>
        <dbReference type="SAM" id="MobiDB-lite"/>
    </source>
</evidence>
<evidence type="ECO:0000256" key="4">
    <source>
        <dbReference type="ARBA" id="ARBA00022989"/>
    </source>
</evidence>
<evidence type="ECO:0000313" key="9">
    <source>
        <dbReference type="Proteomes" id="UP000016923"/>
    </source>
</evidence>
<feature type="compositionally biased region" description="Low complexity" evidence="6">
    <location>
        <begin position="53"/>
        <end position="64"/>
    </location>
</feature>
<feature type="region of interest" description="Disordered" evidence="6">
    <location>
        <begin position="1"/>
        <end position="96"/>
    </location>
</feature>
<sequence length="570" mass="62386">MGDFKAQHGTTPITNVGSMRQDDHDSHVPSTSDDKYYGSDDDTDDINQRLLTSEGPSGPSSKPECNSNSSQSNRKSIFTGNKSRAKDVEGNKKQETVRWRDLPEKGQLVVLTLARLSEPLVQTSLQSFGQALFFRSIGGATNGNVGVLRTMISEIVREKKYQSRAFLIMPLTFNIGVIVGPILGGLLSDPAHSYPGMFGDNEFLLRYPYATPNVISALILLAALLAVWLGLEETLDSKRDEYDFGIDLRRKIASLFRRSSSTGGYTPLATHSRNASDASDISCASSISVEMSPVSKYEATTTKSKWGRPRYTQRLAFRRIFTRNVIITLLAQAIWAFHMGTFNSIWFVFLSTPVYNPAEAPVVGSTAAKAAHYIAYQLPFFFTGGIGMQPRDVGFAMAILGCIGIAMQLLLYPMVSARLGIMRSWRIFLCCFPLGYFVMPYLSLVPSDSAAPHAKDGVLIWLAISAVLLCHVTGRTFVLPAQTILVNNCTPHPSVLGTLHGIGLSTSSLARTVGPMLSGYLYGWGFEHGLIGVAFWGISIVAILGFLSSMFAREGNGHEIWLEGDVEDEE</sequence>
<organism evidence="8 9">
    <name type="scientific">Ophiostoma piceae (strain UAMH 11346)</name>
    <name type="common">Sap stain fungus</name>
    <dbReference type="NCBI Taxonomy" id="1262450"/>
    <lineage>
        <taxon>Eukaryota</taxon>
        <taxon>Fungi</taxon>
        <taxon>Dikarya</taxon>
        <taxon>Ascomycota</taxon>
        <taxon>Pezizomycotina</taxon>
        <taxon>Sordariomycetes</taxon>
        <taxon>Sordariomycetidae</taxon>
        <taxon>Ophiostomatales</taxon>
        <taxon>Ophiostomataceae</taxon>
        <taxon>Ophiostoma</taxon>
    </lineage>
</organism>
<dbReference type="PANTHER" id="PTHR23504:SF6">
    <property type="entry name" value="MULTIDRUG TRANSPORTER, PUTATIVE (AFU_ORTHOLOGUE AFUA_4G08740)-RELATED"/>
    <property type="match status" value="1"/>
</dbReference>
<feature type="compositionally biased region" description="Basic and acidic residues" evidence="6">
    <location>
        <begin position="20"/>
        <end position="38"/>
    </location>
</feature>
<feature type="compositionally biased region" description="Polar residues" evidence="6">
    <location>
        <begin position="8"/>
        <end position="18"/>
    </location>
</feature>
<gene>
    <name evidence="8" type="ORF">F503_08467</name>
</gene>